<protein>
    <submittedName>
        <fullName evidence="2">Uncharacterized protein</fullName>
    </submittedName>
</protein>
<accession>A0A5J4W8S8</accession>
<evidence type="ECO:0000313" key="3">
    <source>
        <dbReference type="Proteomes" id="UP000324800"/>
    </source>
</evidence>
<gene>
    <name evidence="2" type="ORF">EZS28_013442</name>
</gene>
<sequence length="231" mass="25278">MAEKGTALQNTVLACGVPFSVKWESSNSNGGSEANRELKVIYLDEESSKQSDSSNIQRDMNDRRIDSQMNIFGLDESSAKRGSYKEFSSNSYGQVPASADMSHQHIDIGTIYNGIQPMQPLPVGGVEVEQVENIKNIGSSNGLVQDKCSIPVSDSEMQEKLSRRIMNMNGQEMRLDQTQKGQSIILAPKSATSQMKLNSCKSDAINPQFNMNEIGNSRNVANIDGGMVPSY</sequence>
<evidence type="ECO:0000256" key="1">
    <source>
        <dbReference type="SAM" id="MobiDB-lite"/>
    </source>
</evidence>
<dbReference type="Proteomes" id="UP000324800">
    <property type="component" value="Unassembled WGS sequence"/>
</dbReference>
<feature type="region of interest" description="Disordered" evidence="1">
    <location>
        <begin position="45"/>
        <end position="64"/>
    </location>
</feature>
<name>A0A5J4W8S8_9EUKA</name>
<evidence type="ECO:0000313" key="2">
    <source>
        <dbReference type="EMBL" id="KAA6391033.1"/>
    </source>
</evidence>
<reference evidence="2 3" key="1">
    <citation type="submission" date="2019-03" db="EMBL/GenBank/DDBJ databases">
        <title>Single cell metagenomics reveals metabolic interactions within the superorganism composed of flagellate Streblomastix strix and complex community of Bacteroidetes bacteria on its surface.</title>
        <authorList>
            <person name="Treitli S.C."/>
            <person name="Kolisko M."/>
            <person name="Husnik F."/>
            <person name="Keeling P."/>
            <person name="Hampl V."/>
        </authorList>
    </citation>
    <scope>NUCLEOTIDE SEQUENCE [LARGE SCALE GENOMIC DNA]</scope>
    <source>
        <strain evidence="2">ST1C</strain>
    </source>
</reference>
<organism evidence="2 3">
    <name type="scientific">Streblomastix strix</name>
    <dbReference type="NCBI Taxonomy" id="222440"/>
    <lineage>
        <taxon>Eukaryota</taxon>
        <taxon>Metamonada</taxon>
        <taxon>Preaxostyla</taxon>
        <taxon>Oxymonadida</taxon>
        <taxon>Streblomastigidae</taxon>
        <taxon>Streblomastix</taxon>
    </lineage>
</organism>
<dbReference type="EMBL" id="SNRW01003018">
    <property type="protein sequence ID" value="KAA6391033.1"/>
    <property type="molecule type" value="Genomic_DNA"/>
</dbReference>
<dbReference type="PROSITE" id="PS51257">
    <property type="entry name" value="PROKAR_LIPOPROTEIN"/>
    <property type="match status" value="1"/>
</dbReference>
<comment type="caution">
    <text evidence="2">The sequence shown here is derived from an EMBL/GenBank/DDBJ whole genome shotgun (WGS) entry which is preliminary data.</text>
</comment>
<dbReference type="AlphaFoldDB" id="A0A5J4W8S8"/>
<proteinExistence type="predicted"/>